<name>A0A1J7C6X0_9ACTN</name>
<proteinExistence type="predicted"/>
<sequence>MEQVLIALLVFVAVVFGVGVYAAVKAKRALEQRFAQRAPIARRRAEDLALRARTLTRPGTPGRVAQLRLDLRTSLDSTRRVLEAGASTDPQLTEALQLCERLEKQAVELDGELRMLEQEPSTGRERLKTKLPELADRAERIGHAADSLRWAAQDRARHTSEDELTELSREVEMEAGALRHWAPSPVEGNAPRREATAKKRDELKD</sequence>
<evidence type="ECO:0000256" key="2">
    <source>
        <dbReference type="SAM" id="MobiDB-lite"/>
    </source>
</evidence>
<dbReference type="EMBL" id="MLCF01000157">
    <property type="protein sequence ID" value="OIV35394.1"/>
    <property type="molecule type" value="Genomic_DNA"/>
</dbReference>
<organism evidence="3 4">
    <name type="scientific">Mangrovactinospora gilvigrisea</name>
    <dbReference type="NCBI Taxonomy" id="1428644"/>
    <lineage>
        <taxon>Bacteria</taxon>
        <taxon>Bacillati</taxon>
        <taxon>Actinomycetota</taxon>
        <taxon>Actinomycetes</taxon>
        <taxon>Kitasatosporales</taxon>
        <taxon>Streptomycetaceae</taxon>
        <taxon>Mangrovactinospora</taxon>
    </lineage>
</organism>
<keyword evidence="1" id="KW-0175">Coiled coil</keyword>
<evidence type="ECO:0000256" key="1">
    <source>
        <dbReference type="SAM" id="Coils"/>
    </source>
</evidence>
<protein>
    <recommendedName>
        <fullName evidence="5">Secreted protein</fullName>
    </recommendedName>
</protein>
<reference evidence="3 4" key="1">
    <citation type="submission" date="2016-10" db="EMBL/GenBank/DDBJ databases">
        <title>Genome sequence of Streptomyces gilvigriseus MUSC 26.</title>
        <authorList>
            <person name="Lee L.-H."/>
            <person name="Ser H.-L."/>
        </authorList>
    </citation>
    <scope>NUCLEOTIDE SEQUENCE [LARGE SCALE GENOMIC DNA]</scope>
    <source>
        <strain evidence="3 4">MUSC 26</strain>
    </source>
</reference>
<dbReference type="STRING" id="1428644.BIV57_21795"/>
<dbReference type="AlphaFoldDB" id="A0A1J7C6X0"/>
<evidence type="ECO:0008006" key="5">
    <source>
        <dbReference type="Google" id="ProtNLM"/>
    </source>
</evidence>
<evidence type="ECO:0000313" key="3">
    <source>
        <dbReference type="EMBL" id="OIV35394.1"/>
    </source>
</evidence>
<feature type="region of interest" description="Disordered" evidence="2">
    <location>
        <begin position="175"/>
        <end position="205"/>
    </location>
</feature>
<accession>A0A1J7C6X0</accession>
<comment type="caution">
    <text evidence="3">The sequence shown here is derived from an EMBL/GenBank/DDBJ whole genome shotgun (WGS) entry which is preliminary data.</text>
</comment>
<gene>
    <name evidence="3" type="ORF">BIV57_21795</name>
</gene>
<dbReference type="Proteomes" id="UP000243342">
    <property type="component" value="Unassembled WGS sequence"/>
</dbReference>
<evidence type="ECO:0000313" key="4">
    <source>
        <dbReference type="Proteomes" id="UP000243342"/>
    </source>
</evidence>
<feature type="coiled-coil region" evidence="1">
    <location>
        <begin position="92"/>
        <end position="119"/>
    </location>
</feature>
<dbReference type="RefSeq" id="WP_071658646.1">
    <property type="nucleotide sequence ID" value="NZ_MLCF01000157.1"/>
</dbReference>
<feature type="compositionally biased region" description="Basic and acidic residues" evidence="2">
    <location>
        <begin position="190"/>
        <end position="205"/>
    </location>
</feature>
<keyword evidence="4" id="KW-1185">Reference proteome</keyword>